<dbReference type="HOGENOM" id="CLU_050210_0_1_5"/>
<feature type="transmembrane region" description="Helical" evidence="1">
    <location>
        <begin position="272"/>
        <end position="294"/>
    </location>
</feature>
<feature type="transmembrane region" description="Helical" evidence="1">
    <location>
        <begin position="322"/>
        <end position="340"/>
    </location>
</feature>
<dbReference type="EMBL" id="ADVL01000311">
    <property type="protein sequence ID" value="EFH11868.1"/>
    <property type="molecule type" value="Genomic_DNA"/>
</dbReference>
<feature type="transmembrane region" description="Helical" evidence="1">
    <location>
        <begin position="36"/>
        <end position="55"/>
    </location>
</feature>
<keyword evidence="1" id="KW-0472">Membrane</keyword>
<feature type="transmembrane region" description="Helical" evidence="1">
    <location>
        <begin position="239"/>
        <end position="260"/>
    </location>
</feature>
<dbReference type="NCBIfam" id="TIGR03082">
    <property type="entry name" value="Gneg_AbrB_dup"/>
    <property type="match status" value="2"/>
</dbReference>
<dbReference type="RefSeq" id="WP_007004321.1">
    <property type="nucleotide sequence ID" value="NZ_GG770779.1"/>
</dbReference>
<dbReference type="PANTHER" id="PTHR38457:SF1">
    <property type="entry name" value="REGULATOR ABRB-RELATED"/>
    <property type="match status" value="1"/>
</dbReference>
<evidence type="ECO:0000256" key="1">
    <source>
        <dbReference type="SAM" id="Phobius"/>
    </source>
</evidence>
<feature type="transmembrane region" description="Helical" evidence="1">
    <location>
        <begin position="212"/>
        <end position="233"/>
    </location>
</feature>
<dbReference type="GO" id="GO:0016020">
    <property type="term" value="C:membrane"/>
    <property type="evidence" value="ECO:0007669"/>
    <property type="project" value="InterPro"/>
</dbReference>
<proteinExistence type="predicted"/>
<sequence>MHIPLISRWSVPTQWAALLALSALLGGALDLMGLPAALLLGPMLAGILFGIQGATARVPPLPFLGAQALIGMLIANAVTAEILVTLAADWAVFLGIILSTIAASTLLGWLMSRWRLLPGTTAIWGSSPGAANAMTLLAGAFGADIRLVAFMQYLRVVFVAGFASLVAQLWGAGAGERPPHDWFPALPLLPFAATLAVAFGGAALGRLLRWPAASLLTPMLLGAVLHAAGLLTIVLPEWLLAACYALVGWRIGLGFTRPIIRAAARAFSRVVLSILVLLAFCGGLAALLVVWLGIDPLTAYLATSPGGIDTIAIIAAGTPVDLSFIMGLQVARLILVILLAPPIARFMARRVPPE</sequence>
<name>D5RLE3_9PROT</name>
<feature type="transmembrane region" description="Helical" evidence="1">
    <location>
        <begin position="61"/>
        <end position="83"/>
    </location>
</feature>
<evidence type="ECO:0000313" key="2">
    <source>
        <dbReference type="EMBL" id="EFH11868.1"/>
    </source>
</evidence>
<gene>
    <name evidence="2" type="ORF">HMPREF0731_1904</name>
</gene>
<dbReference type="OrthoDB" id="9809910at2"/>
<organism evidence="2 3">
    <name type="scientific">Pseudoroseomonas cervicalis ATCC 49957</name>
    <dbReference type="NCBI Taxonomy" id="525371"/>
    <lineage>
        <taxon>Bacteria</taxon>
        <taxon>Pseudomonadati</taxon>
        <taxon>Pseudomonadota</taxon>
        <taxon>Alphaproteobacteria</taxon>
        <taxon>Acetobacterales</taxon>
        <taxon>Roseomonadaceae</taxon>
        <taxon>Roseomonas</taxon>
    </lineage>
</organism>
<reference evidence="2 3" key="1">
    <citation type="submission" date="2010-04" db="EMBL/GenBank/DDBJ databases">
        <authorList>
            <person name="Qin X."/>
            <person name="Bachman B."/>
            <person name="Battles P."/>
            <person name="Bell A."/>
            <person name="Bess C."/>
            <person name="Bickham C."/>
            <person name="Chaboub L."/>
            <person name="Chen D."/>
            <person name="Coyle M."/>
            <person name="Deiros D.R."/>
            <person name="Dinh H."/>
            <person name="Forbes L."/>
            <person name="Fowler G."/>
            <person name="Francisco L."/>
            <person name="Fu Q."/>
            <person name="Gubbala S."/>
            <person name="Hale W."/>
            <person name="Han Y."/>
            <person name="Hemphill L."/>
            <person name="Highlander S.K."/>
            <person name="Hirani K."/>
            <person name="Hogues M."/>
            <person name="Jackson L."/>
            <person name="Jakkamsetti A."/>
            <person name="Javaid M."/>
            <person name="Jiang H."/>
            <person name="Korchina V."/>
            <person name="Kovar C."/>
            <person name="Lara F."/>
            <person name="Lee S."/>
            <person name="Mata R."/>
            <person name="Mathew T."/>
            <person name="Moen C."/>
            <person name="Morales K."/>
            <person name="Munidasa M."/>
            <person name="Nazareth L."/>
            <person name="Ngo R."/>
            <person name="Nguyen L."/>
            <person name="Okwuonu G."/>
            <person name="Ongeri F."/>
            <person name="Patil S."/>
            <person name="Petrosino J."/>
            <person name="Pham C."/>
            <person name="Pham P."/>
            <person name="Pu L.-L."/>
            <person name="Puazo M."/>
            <person name="Raj R."/>
            <person name="Reid J."/>
            <person name="Rouhana J."/>
            <person name="Saada N."/>
            <person name="Shang Y."/>
            <person name="Simmons D."/>
            <person name="Thornton R."/>
            <person name="Warren J."/>
            <person name="Weissenberger G."/>
            <person name="Zhang J."/>
            <person name="Zhang L."/>
            <person name="Zhou C."/>
            <person name="Zhu D."/>
            <person name="Muzny D."/>
            <person name="Worley K."/>
            <person name="Gibbs R."/>
        </authorList>
    </citation>
    <scope>NUCLEOTIDE SEQUENCE [LARGE SCALE GENOMIC DNA]</scope>
    <source>
        <strain evidence="2 3">ATCC 49957</strain>
    </source>
</reference>
<dbReference type="InterPro" id="IPR017516">
    <property type="entry name" value="AbrB_dup"/>
</dbReference>
<dbReference type="Pfam" id="PF05145">
    <property type="entry name" value="AbrB"/>
    <property type="match status" value="1"/>
</dbReference>
<feature type="transmembrane region" description="Helical" evidence="1">
    <location>
        <begin position="90"/>
        <end position="110"/>
    </location>
</feature>
<evidence type="ECO:0000313" key="3">
    <source>
        <dbReference type="Proteomes" id="UP000005324"/>
    </source>
</evidence>
<feature type="transmembrane region" description="Helical" evidence="1">
    <location>
        <begin position="12"/>
        <end position="29"/>
    </location>
</feature>
<dbReference type="PIRSF" id="PIRSF038991">
    <property type="entry name" value="Protein_AbrB"/>
    <property type="match status" value="1"/>
</dbReference>
<dbReference type="InterPro" id="IPR007820">
    <property type="entry name" value="AbrB_fam"/>
</dbReference>
<keyword evidence="3" id="KW-1185">Reference proteome</keyword>
<feature type="transmembrane region" description="Helical" evidence="1">
    <location>
        <begin position="153"/>
        <end position="170"/>
    </location>
</feature>
<feature type="transmembrane region" description="Helical" evidence="1">
    <location>
        <begin position="122"/>
        <end position="141"/>
    </location>
</feature>
<feature type="transmembrane region" description="Helical" evidence="1">
    <location>
        <begin position="182"/>
        <end position="205"/>
    </location>
</feature>
<protein>
    <submittedName>
        <fullName evidence="2">Putative membrane protein AbrB</fullName>
    </submittedName>
</protein>
<keyword evidence="1" id="KW-0812">Transmembrane</keyword>
<dbReference type="Proteomes" id="UP000005324">
    <property type="component" value="Unassembled WGS sequence"/>
</dbReference>
<dbReference type="GO" id="GO:0010468">
    <property type="term" value="P:regulation of gene expression"/>
    <property type="evidence" value="ECO:0007669"/>
    <property type="project" value="InterPro"/>
</dbReference>
<accession>D5RLE3</accession>
<comment type="caution">
    <text evidence="2">The sequence shown here is derived from an EMBL/GenBank/DDBJ whole genome shotgun (WGS) entry which is preliminary data.</text>
</comment>
<dbReference type="AlphaFoldDB" id="D5RLE3"/>
<keyword evidence="1" id="KW-1133">Transmembrane helix</keyword>
<dbReference type="PANTHER" id="PTHR38457">
    <property type="entry name" value="REGULATOR ABRB-RELATED"/>
    <property type="match status" value="1"/>
</dbReference>